<gene>
    <name evidence="2" type="ORF">BHF68_09475</name>
</gene>
<comment type="caution">
    <text evidence="2">The sequence shown here is derived from an EMBL/GenBank/DDBJ whole genome shotgun (WGS) entry which is preliminary data.</text>
</comment>
<protein>
    <recommendedName>
        <fullName evidence="1">Shedu protein SduA C-terminal domain-containing protein</fullName>
    </recommendedName>
</protein>
<reference evidence="2 3" key="1">
    <citation type="submission" date="2016-09" db="EMBL/GenBank/DDBJ databases">
        <title>Draft genome sequence for the type strain of Desulfuribacillus alkaliarsenatis AHT28, an obligately anaerobic, sulfidogenic bacterium isolated from Russian soda lake sediments.</title>
        <authorList>
            <person name="Abin C.A."/>
            <person name="Hollibaugh J.T."/>
        </authorList>
    </citation>
    <scope>NUCLEOTIDE SEQUENCE [LARGE SCALE GENOMIC DNA]</scope>
    <source>
        <strain evidence="2 3">AHT28</strain>
    </source>
</reference>
<dbReference type="EMBL" id="MIJE01000033">
    <property type="protein sequence ID" value="OEF95972.1"/>
    <property type="molecule type" value="Genomic_DNA"/>
</dbReference>
<dbReference type="InterPro" id="IPR025359">
    <property type="entry name" value="SduA_C"/>
</dbReference>
<dbReference type="Pfam" id="PF14082">
    <property type="entry name" value="SduA_C"/>
    <property type="match status" value="1"/>
</dbReference>
<organism evidence="2 3">
    <name type="scientific">Desulfuribacillus alkaliarsenatis</name>
    <dbReference type="NCBI Taxonomy" id="766136"/>
    <lineage>
        <taxon>Bacteria</taxon>
        <taxon>Bacillati</taxon>
        <taxon>Bacillota</taxon>
        <taxon>Desulfuribacillia</taxon>
        <taxon>Desulfuribacillales</taxon>
        <taxon>Desulfuribacillaceae</taxon>
        <taxon>Desulfuribacillus</taxon>
    </lineage>
</organism>
<proteinExistence type="predicted"/>
<evidence type="ECO:0000313" key="2">
    <source>
        <dbReference type="EMBL" id="OEF95972.1"/>
    </source>
</evidence>
<feature type="domain" description="Shedu protein SduA C-terminal" evidence="1">
    <location>
        <begin position="88"/>
        <end position="253"/>
    </location>
</feature>
<dbReference type="RefSeq" id="WP_069643892.1">
    <property type="nucleotide sequence ID" value="NZ_MIJE01000033.1"/>
</dbReference>
<evidence type="ECO:0000259" key="1">
    <source>
        <dbReference type="Pfam" id="PF14082"/>
    </source>
</evidence>
<evidence type="ECO:0000313" key="3">
    <source>
        <dbReference type="Proteomes" id="UP000094296"/>
    </source>
</evidence>
<name>A0A1E5FZH9_9FIRM</name>
<sequence>MNLYERDYNQISKDEIIEIDRVMEKYTKKLGNIKIYNSSYFREQPKAGRHYASLFPNNYLDIEDLQNKKELERKNKQFLNLLENNGAKEQEILNFIKNEKAYHVIGSIMKEYRFGHHDAYLFPEFQLGNSYKVDYLLVGKSSGGYEFILVELEAPYGRITIKSGDFGETIRKGINQIEDWKIWLNSNYSAFNEPLLKSCKGELSHEFYKYEPNRFHYAIVVGRRENFNEKTYILKRSLRNQQNINLLHYDNLIDKASRLIEEPSY</sequence>
<dbReference type="Proteomes" id="UP000094296">
    <property type="component" value="Unassembled WGS sequence"/>
</dbReference>
<dbReference type="STRING" id="766136.BHF68_09475"/>
<dbReference type="AlphaFoldDB" id="A0A1E5FZH9"/>
<dbReference type="OrthoDB" id="1358919at2"/>
<accession>A0A1E5FZH9</accession>
<keyword evidence="3" id="KW-1185">Reference proteome</keyword>